<keyword evidence="2" id="KW-1185">Reference proteome</keyword>
<reference evidence="1 2" key="1">
    <citation type="journal article" date="2023" name="Sci. Data">
        <title>Genome assembly of the Korean intertidal mud-creeper Batillaria attramentaria.</title>
        <authorList>
            <person name="Patra A.K."/>
            <person name="Ho P.T."/>
            <person name="Jun S."/>
            <person name="Lee S.J."/>
            <person name="Kim Y."/>
            <person name="Won Y.J."/>
        </authorList>
    </citation>
    <scope>NUCLEOTIDE SEQUENCE [LARGE SCALE GENOMIC DNA]</scope>
    <source>
        <strain evidence="1">Wonlab-2016</strain>
    </source>
</reference>
<dbReference type="EMBL" id="JACVVK020000034">
    <property type="protein sequence ID" value="KAK7501017.1"/>
    <property type="molecule type" value="Genomic_DNA"/>
</dbReference>
<dbReference type="Proteomes" id="UP001519460">
    <property type="component" value="Unassembled WGS sequence"/>
</dbReference>
<protein>
    <submittedName>
        <fullName evidence="1">Uncharacterized protein</fullName>
    </submittedName>
</protein>
<feature type="non-terminal residue" evidence="1">
    <location>
        <position position="332"/>
    </location>
</feature>
<evidence type="ECO:0000313" key="1">
    <source>
        <dbReference type="EMBL" id="KAK7501017.1"/>
    </source>
</evidence>
<sequence length="332" mass="37128">MVAVRAAHAPAVPHASNYMSLRLSAIFLKDNAAAFIFVRPLDVHTLVAQRHVQGGNLRRADESRCHPLDETNIPPPVIVKLGRLSSLLSALNLANLGRSREVKSEEEAARAKSLDALGICHVFTTVPSFDRNRRTSMPVFQYWQKTRREKGLDWHHPSSSNYDPCIQCSAKLSSRDPLFARITSGLNSVASNHKSTRHIFIQNPHKKPFQPLDLHPPDSLPPSTLWWFENIISVSIFIFLSHKFYKSPFQTLDLHSSVSPPRSILSCFANSISVSLLPSLLVISRIEHLPYHPRPLTFPTHFTLPTPTTLMCPSQDRCKGEASKPPMTSAAD</sequence>
<organism evidence="1 2">
    <name type="scientific">Batillaria attramentaria</name>
    <dbReference type="NCBI Taxonomy" id="370345"/>
    <lineage>
        <taxon>Eukaryota</taxon>
        <taxon>Metazoa</taxon>
        <taxon>Spiralia</taxon>
        <taxon>Lophotrochozoa</taxon>
        <taxon>Mollusca</taxon>
        <taxon>Gastropoda</taxon>
        <taxon>Caenogastropoda</taxon>
        <taxon>Sorbeoconcha</taxon>
        <taxon>Cerithioidea</taxon>
        <taxon>Batillariidae</taxon>
        <taxon>Batillaria</taxon>
    </lineage>
</organism>
<comment type="caution">
    <text evidence="1">The sequence shown here is derived from an EMBL/GenBank/DDBJ whole genome shotgun (WGS) entry which is preliminary data.</text>
</comment>
<name>A0ABD0LN45_9CAEN</name>
<gene>
    <name evidence="1" type="ORF">BaRGS_00007897</name>
</gene>
<proteinExistence type="predicted"/>
<accession>A0ABD0LN45</accession>
<dbReference type="AlphaFoldDB" id="A0ABD0LN45"/>
<evidence type="ECO:0000313" key="2">
    <source>
        <dbReference type="Proteomes" id="UP001519460"/>
    </source>
</evidence>